<protein>
    <submittedName>
        <fullName evidence="3">Activator of Hsp90 ATPase 1 family protein</fullName>
    </submittedName>
</protein>
<keyword evidence="4" id="KW-1185">Reference proteome</keyword>
<proteinExistence type="inferred from homology"/>
<dbReference type="EMBL" id="CP001681">
    <property type="protein sequence ID" value="ACU04966.1"/>
    <property type="molecule type" value="Genomic_DNA"/>
</dbReference>
<gene>
    <name evidence="3" type="ordered locus">Phep_2766</name>
</gene>
<dbReference type="OrthoDB" id="2355173at2"/>
<sequence length="144" mass="16260">MGTENLIAKAEEAILAKVDQVWKALVDPDSIKQYMFGTSVQSDWKKGSKITWQGEWKGKKYEDRGEITKIEPNKVLQYTHFSPLSGLADKPENYHTVTISLSAVGNHTKVVLTQDKNLSEKAQQESQKNWENMLGSLKEVVEGH</sequence>
<dbReference type="InterPro" id="IPR013538">
    <property type="entry name" value="ASHA1/2-like_C"/>
</dbReference>
<evidence type="ECO:0000313" key="3">
    <source>
        <dbReference type="EMBL" id="ACU04966.1"/>
    </source>
</evidence>
<reference evidence="3 4" key="1">
    <citation type="journal article" date="2009" name="Stand. Genomic Sci.">
        <title>Complete genome sequence of Pedobacter heparinus type strain (HIM 762-3).</title>
        <authorList>
            <person name="Han C."/>
            <person name="Spring S."/>
            <person name="Lapidus A."/>
            <person name="Del Rio T.G."/>
            <person name="Tice H."/>
            <person name="Copeland A."/>
            <person name="Cheng J.F."/>
            <person name="Lucas S."/>
            <person name="Chen F."/>
            <person name="Nolan M."/>
            <person name="Bruce D."/>
            <person name="Goodwin L."/>
            <person name="Pitluck S."/>
            <person name="Ivanova N."/>
            <person name="Mavromatis K."/>
            <person name="Mikhailova N."/>
            <person name="Pati A."/>
            <person name="Chen A."/>
            <person name="Palaniappan K."/>
            <person name="Land M."/>
            <person name="Hauser L."/>
            <person name="Chang Y.J."/>
            <person name="Jeffries C.C."/>
            <person name="Saunders E."/>
            <person name="Chertkov O."/>
            <person name="Brettin T."/>
            <person name="Goker M."/>
            <person name="Rohde M."/>
            <person name="Bristow J."/>
            <person name="Eisen J.A."/>
            <person name="Markowitz V."/>
            <person name="Hugenholtz P."/>
            <person name="Kyrpides N.C."/>
            <person name="Klenk H.P."/>
            <person name="Detter J.C."/>
        </authorList>
    </citation>
    <scope>NUCLEOTIDE SEQUENCE [LARGE SCALE GENOMIC DNA]</scope>
    <source>
        <strain evidence="4">ATCC 13125 / DSM 2366 / CIP 104194 / JCM 7457 / NBRC 12017 / NCIMB 9290 / NRRL B-14731 / HIM 762-3</strain>
    </source>
</reference>
<evidence type="ECO:0000313" key="4">
    <source>
        <dbReference type="Proteomes" id="UP000000852"/>
    </source>
</evidence>
<evidence type="ECO:0000256" key="1">
    <source>
        <dbReference type="ARBA" id="ARBA00006817"/>
    </source>
</evidence>
<name>C6Y139_PEDHD</name>
<comment type="similarity">
    <text evidence="1">Belongs to the AHA1 family.</text>
</comment>
<accession>C6Y139</accession>
<dbReference type="RefSeq" id="WP_015808577.1">
    <property type="nucleotide sequence ID" value="NC_013061.1"/>
</dbReference>
<dbReference type="Gene3D" id="3.30.530.20">
    <property type="match status" value="1"/>
</dbReference>
<feature type="domain" description="Activator of Hsp90 ATPase homologue 1/2-like C-terminal" evidence="2">
    <location>
        <begin position="16"/>
        <end position="142"/>
    </location>
</feature>
<organism evidence="3 4">
    <name type="scientific">Pedobacter heparinus (strain ATCC 13125 / DSM 2366 / CIP 104194 / JCM 7457 / NBRC 12017 / NCIMB 9290 / NRRL B-14731 / HIM 762-3)</name>
    <dbReference type="NCBI Taxonomy" id="485917"/>
    <lineage>
        <taxon>Bacteria</taxon>
        <taxon>Pseudomonadati</taxon>
        <taxon>Bacteroidota</taxon>
        <taxon>Sphingobacteriia</taxon>
        <taxon>Sphingobacteriales</taxon>
        <taxon>Sphingobacteriaceae</taxon>
        <taxon>Pedobacter</taxon>
    </lineage>
</organism>
<dbReference type="KEGG" id="phe:Phep_2766"/>
<dbReference type="Pfam" id="PF08327">
    <property type="entry name" value="AHSA1"/>
    <property type="match status" value="1"/>
</dbReference>
<dbReference type="Proteomes" id="UP000000852">
    <property type="component" value="Chromosome"/>
</dbReference>
<dbReference type="STRING" id="485917.Phep_2766"/>
<dbReference type="SUPFAM" id="SSF55961">
    <property type="entry name" value="Bet v1-like"/>
    <property type="match status" value="1"/>
</dbReference>
<dbReference type="AlphaFoldDB" id="C6Y139"/>
<dbReference type="HOGENOM" id="CLU_108923_4_1_10"/>
<dbReference type="InterPro" id="IPR023393">
    <property type="entry name" value="START-like_dom_sf"/>
</dbReference>
<dbReference type="eggNOG" id="COG3832">
    <property type="taxonomic scope" value="Bacteria"/>
</dbReference>
<evidence type="ECO:0000259" key="2">
    <source>
        <dbReference type="Pfam" id="PF08327"/>
    </source>
</evidence>